<dbReference type="CDD" id="cd06008">
    <property type="entry name" value="NF-X1-zinc-finger"/>
    <property type="match status" value="4"/>
</dbReference>
<evidence type="ECO:0000313" key="14">
    <source>
        <dbReference type="EMBL" id="EGG05547.1"/>
    </source>
</evidence>
<keyword evidence="9" id="KW-0539">Nucleus</keyword>
<evidence type="ECO:0000256" key="4">
    <source>
        <dbReference type="ARBA" id="ARBA00022737"/>
    </source>
</evidence>
<evidence type="ECO:0000256" key="9">
    <source>
        <dbReference type="ARBA" id="ARBA00023242"/>
    </source>
</evidence>
<keyword evidence="6" id="KW-0862">Zinc</keyword>
<dbReference type="VEuPathDB" id="FungiDB:MELLADRAFT_48728"/>
<dbReference type="HOGENOM" id="CLU_005714_3_0_1"/>
<dbReference type="GO" id="GO:0000977">
    <property type="term" value="F:RNA polymerase II transcription regulatory region sequence-specific DNA binding"/>
    <property type="evidence" value="ECO:0007669"/>
    <property type="project" value="TreeGrafter"/>
</dbReference>
<dbReference type="SMART" id="SM00393">
    <property type="entry name" value="R3H"/>
    <property type="match status" value="1"/>
</dbReference>
<evidence type="ECO:0000256" key="5">
    <source>
        <dbReference type="ARBA" id="ARBA00022771"/>
    </source>
</evidence>
<evidence type="ECO:0000259" key="13">
    <source>
        <dbReference type="PROSITE" id="PS51061"/>
    </source>
</evidence>
<dbReference type="FunCoup" id="F4RPK3">
    <property type="interactions" value="679"/>
</dbReference>
<feature type="domain" description="R3H" evidence="13">
    <location>
        <begin position="865"/>
        <end position="929"/>
    </location>
</feature>
<dbReference type="InterPro" id="IPR034078">
    <property type="entry name" value="NFX1_fam"/>
</dbReference>
<dbReference type="InterPro" id="IPR036867">
    <property type="entry name" value="R3H_dom_sf"/>
</dbReference>
<keyword evidence="3" id="KW-0479">Metal-binding</keyword>
<evidence type="ECO:0000256" key="1">
    <source>
        <dbReference type="ARBA" id="ARBA00004123"/>
    </source>
</evidence>
<dbReference type="InParanoid" id="F4RPK3"/>
<dbReference type="GO" id="GO:0000122">
    <property type="term" value="P:negative regulation of transcription by RNA polymerase II"/>
    <property type="evidence" value="ECO:0007669"/>
    <property type="project" value="TreeGrafter"/>
</dbReference>
<reference evidence="15" key="1">
    <citation type="journal article" date="2011" name="Proc. Natl. Acad. Sci. U.S.A.">
        <title>Obligate biotrophy features unraveled by the genomic analysis of rust fungi.</title>
        <authorList>
            <person name="Duplessis S."/>
            <person name="Cuomo C.A."/>
            <person name="Lin Y.-C."/>
            <person name="Aerts A."/>
            <person name="Tisserant E."/>
            <person name="Veneault-Fourrey C."/>
            <person name="Joly D.L."/>
            <person name="Hacquard S."/>
            <person name="Amselem J."/>
            <person name="Cantarel B.L."/>
            <person name="Chiu R."/>
            <person name="Coutinho P.M."/>
            <person name="Feau N."/>
            <person name="Field M."/>
            <person name="Frey P."/>
            <person name="Gelhaye E."/>
            <person name="Goldberg J."/>
            <person name="Grabherr M.G."/>
            <person name="Kodira C.D."/>
            <person name="Kohler A."/>
            <person name="Kuees U."/>
            <person name="Lindquist E.A."/>
            <person name="Lucas S.M."/>
            <person name="Mago R."/>
            <person name="Mauceli E."/>
            <person name="Morin E."/>
            <person name="Murat C."/>
            <person name="Pangilinan J.L."/>
            <person name="Park R."/>
            <person name="Pearson M."/>
            <person name="Quesneville H."/>
            <person name="Rouhier N."/>
            <person name="Sakthikumar S."/>
            <person name="Salamov A.A."/>
            <person name="Schmutz J."/>
            <person name="Selles B."/>
            <person name="Shapiro H."/>
            <person name="Tanguay P."/>
            <person name="Tuskan G.A."/>
            <person name="Henrissat B."/>
            <person name="Van de Peer Y."/>
            <person name="Rouze P."/>
            <person name="Ellis J.G."/>
            <person name="Dodds P.N."/>
            <person name="Schein J.E."/>
            <person name="Zhong S."/>
            <person name="Hamelin R.C."/>
            <person name="Grigoriev I.V."/>
            <person name="Szabo L.J."/>
            <person name="Martin F."/>
        </authorList>
    </citation>
    <scope>NUCLEOTIDE SEQUENCE [LARGE SCALE GENOMIC DNA]</scope>
    <source>
        <strain evidence="15">98AG31 / pathotype 3-4-7</strain>
    </source>
</reference>
<dbReference type="EMBL" id="GL883112">
    <property type="protein sequence ID" value="EGG05547.1"/>
    <property type="molecule type" value="Genomic_DNA"/>
</dbReference>
<dbReference type="GO" id="GO:0008270">
    <property type="term" value="F:zinc ion binding"/>
    <property type="evidence" value="ECO:0007669"/>
    <property type="project" value="UniProtKB-KW"/>
</dbReference>
<sequence>MMENQSAVERQVPDSQRGEPIVSNRARGSGRGRGRGQGLPNSHGRLRGHNSGNRLSVRGRPPSDQSAGAPSEATNTRRHNPARARRARGVNHRSITGSSPNPATSASSDAPRASNEPETSPPVTSDRGARPNFRARRQGFGAQLTETAPSGSDGRLQQDASGDKSNNHIAGSASLSCQDLSLSARLTLELSTSAYECLICFSTVSRFQPIYHCKNCFAIFHLRCSSEWASRSETARGCWRCPGCQHSHIGQESVPTTYKCWCGKVEHPKRGHHKQEGGGRPKASIPHGCGMSCGKLIAEGCTHACSLECHPGSCPPCSAVIKTACYCLKTVRTIRCSQLHPIQSHLNPINDSLLSCEQICNRPLSCGLHFCTRTCHAGDCGDCEVTRDKTCYCGRVVKTEQKCTPLIMSENLLENPRRACNTPEGSDFLGEFSCKAPCPWIFGCNIHSCPSVCHPHWPSKLVTCPFSPSVLETCPCGATRLPIRFTCNDKITTCSNPCGKRLSACGHACQQLCHIGPCSGSCKELITTVCRCGKDSIIRPCCEAVGFRCERICRVLRHCGKHTCNRTCCPLAFLEGVIKTGKNKKNQSRHQAEEEDPEGLHQCNLICNRALSCGLHTCQLRDHKGPCPTCLQANFNEVACHCGRETLYTFFRATVIQPPVPCGTIMNCSQPCRRGPLPCGHPIAPHQCHEAPECPPCPFLANKPCQCDKKSLIRNVRCSQRRVTCGQICGNLLSCGAHRCFKLCHPIGECETCDQPCGKPRPYCGHGCQIKCHAPSVCSSEKACQAIIDVRCQCGHIVQKVTCSSNDLRPEGNRDRVLKCNNDCAISQRSFVLASAFVNEEQTPGKVELGIEWSDELLQFCQQNLVFVKSIENILEEFLNSQPPKISHLFQPQNHFKRKFTGELAEVYGLSCQCLDEEPRRSVMVNRKPNSKVPQPLLSQA</sequence>
<dbReference type="KEGG" id="mlr:MELLADRAFT_48728"/>
<gene>
    <name evidence="14" type="ORF">MELLADRAFT_48728</name>
</gene>
<dbReference type="PROSITE" id="PS50016">
    <property type="entry name" value="ZF_PHD_2"/>
    <property type="match status" value="1"/>
</dbReference>
<dbReference type="Proteomes" id="UP000001072">
    <property type="component" value="Unassembled WGS sequence"/>
</dbReference>
<dbReference type="PANTHER" id="PTHR12360:SF12">
    <property type="entry name" value="TRANSCRIPTIONAL REPRESSOR NF-X1"/>
    <property type="match status" value="1"/>
</dbReference>
<dbReference type="Gene3D" id="3.30.1370.50">
    <property type="entry name" value="R3H-like domain"/>
    <property type="match status" value="1"/>
</dbReference>
<dbReference type="PROSITE" id="PS51061">
    <property type="entry name" value="R3H"/>
    <property type="match status" value="1"/>
</dbReference>
<dbReference type="GeneID" id="18928546"/>
<dbReference type="STRING" id="747676.F4RPK3"/>
<keyword evidence="8" id="KW-0804">Transcription</keyword>
<dbReference type="InterPro" id="IPR019787">
    <property type="entry name" value="Znf_PHD-finger"/>
</dbReference>
<dbReference type="SMART" id="SM00438">
    <property type="entry name" value="ZnF_NFX"/>
    <property type="match status" value="9"/>
</dbReference>
<evidence type="ECO:0000256" key="6">
    <source>
        <dbReference type="ARBA" id="ARBA00022833"/>
    </source>
</evidence>
<evidence type="ECO:0000256" key="2">
    <source>
        <dbReference type="ARBA" id="ARBA00007269"/>
    </source>
</evidence>
<name>F4RPK3_MELLP</name>
<feature type="compositionally biased region" description="Polar residues" evidence="11">
    <location>
        <begin position="93"/>
        <end position="108"/>
    </location>
</feature>
<dbReference type="InterPro" id="IPR000967">
    <property type="entry name" value="Znf_NFX1"/>
</dbReference>
<dbReference type="eggNOG" id="KOG1952">
    <property type="taxonomic scope" value="Eukaryota"/>
</dbReference>
<feature type="compositionally biased region" description="Basic residues" evidence="11">
    <location>
        <begin position="76"/>
        <end position="91"/>
    </location>
</feature>
<feature type="non-terminal residue" evidence="14">
    <location>
        <position position="941"/>
    </location>
</feature>
<dbReference type="RefSeq" id="XP_007411036.1">
    <property type="nucleotide sequence ID" value="XM_007410974.1"/>
</dbReference>
<comment type="similarity">
    <text evidence="2">Belongs to the NFX1 family.</text>
</comment>
<evidence type="ECO:0000256" key="11">
    <source>
        <dbReference type="SAM" id="MobiDB-lite"/>
    </source>
</evidence>
<proteinExistence type="inferred from homology"/>
<keyword evidence="5 10" id="KW-0863">Zinc-finger</keyword>
<accession>F4RPK3</accession>
<evidence type="ECO:0000313" key="15">
    <source>
        <dbReference type="Proteomes" id="UP000001072"/>
    </source>
</evidence>
<evidence type="ECO:0000256" key="8">
    <source>
        <dbReference type="ARBA" id="ARBA00023163"/>
    </source>
</evidence>
<keyword evidence="15" id="KW-1185">Reference proteome</keyword>
<evidence type="ECO:0000256" key="7">
    <source>
        <dbReference type="ARBA" id="ARBA00023015"/>
    </source>
</evidence>
<dbReference type="OrthoDB" id="6512771at2759"/>
<evidence type="ECO:0008006" key="16">
    <source>
        <dbReference type="Google" id="ProtNLM"/>
    </source>
</evidence>
<organism evidence="15">
    <name type="scientific">Melampsora larici-populina (strain 98AG31 / pathotype 3-4-7)</name>
    <name type="common">Poplar leaf rust fungus</name>
    <dbReference type="NCBI Taxonomy" id="747676"/>
    <lineage>
        <taxon>Eukaryota</taxon>
        <taxon>Fungi</taxon>
        <taxon>Dikarya</taxon>
        <taxon>Basidiomycota</taxon>
        <taxon>Pucciniomycotina</taxon>
        <taxon>Pucciniomycetes</taxon>
        <taxon>Pucciniales</taxon>
        <taxon>Melampsoraceae</taxon>
        <taxon>Melampsora</taxon>
    </lineage>
</organism>
<comment type="subcellular location">
    <subcellularLocation>
        <location evidence="1">Nucleus</location>
    </subcellularLocation>
</comment>
<keyword evidence="4" id="KW-0677">Repeat</keyword>
<dbReference type="InterPro" id="IPR001374">
    <property type="entry name" value="R3H_dom"/>
</dbReference>
<dbReference type="GO" id="GO:0000981">
    <property type="term" value="F:DNA-binding transcription factor activity, RNA polymerase II-specific"/>
    <property type="evidence" value="ECO:0007669"/>
    <property type="project" value="TreeGrafter"/>
</dbReference>
<dbReference type="Pfam" id="PF01424">
    <property type="entry name" value="R3H"/>
    <property type="match status" value="1"/>
</dbReference>
<evidence type="ECO:0000256" key="10">
    <source>
        <dbReference type="PROSITE-ProRule" id="PRU00146"/>
    </source>
</evidence>
<feature type="region of interest" description="Disordered" evidence="11">
    <location>
        <begin position="1"/>
        <end position="167"/>
    </location>
</feature>
<evidence type="ECO:0000256" key="3">
    <source>
        <dbReference type="ARBA" id="ARBA00022723"/>
    </source>
</evidence>
<feature type="domain" description="PHD-type" evidence="12">
    <location>
        <begin position="194"/>
        <end position="247"/>
    </location>
</feature>
<evidence type="ECO:0000259" key="12">
    <source>
        <dbReference type="PROSITE" id="PS50016"/>
    </source>
</evidence>
<dbReference type="AlphaFoldDB" id="F4RPK3"/>
<keyword evidence="7" id="KW-0805">Transcription regulation</keyword>
<dbReference type="GO" id="GO:0005634">
    <property type="term" value="C:nucleus"/>
    <property type="evidence" value="ECO:0007669"/>
    <property type="project" value="UniProtKB-SubCell"/>
</dbReference>
<dbReference type="PANTHER" id="PTHR12360">
    <property type="entry name" value="NUCLEAR TRANSCRIPTION FACTOR, X-BOX BINDING 1 NFX1"/>
    <property type="match status" value="1"/>
</dbReference>
<dbReference type="SUPFAM" id="SSF82708">
    <property type="entry name" value="R3H domain"/>
    <property type="match status" value="1"/>
</dbReference>
<protein>
    <recommendedName>
        <fullName evidence="16">R3H domain-containing protein</fullName>
    </recommendedName>
</protein>